<gene>
    <name evidence="2" type="ORF">BOLC2T08334H</name>
</gene>
<reference evidence="2" key="1">
    <citation type="submission" date="2018-11" db="EMBL/GenBank/DDBJ databases">
        <authorList>
            <consortium name="Genoscope - CEA"/>
            <person name="William W."/>
        </authorList>
    </citation>
    <scope>NUCLEOTIDE SEQUENCE</scope>
</reference>
<evidence type="ECO:0000256" key="1">
    <source>
        <dbReference type="SAM" id="MobiDB-lite"/>
    </source>
</evidence>
<protein>
    <submittedName>
        <fullName evidence="2">Uncharacterized protein</fullName>
    </submittedName>
</protein>
<proteinExistence type="predicted"/>
<name>A0A3P6D4V0_BRAOL</name>
<feature type="region of interest" description="Disordered" evidence="1">
    <location>
        <begin position="1"/>
        <end position="45"/>
    </location>
</feature>
<accession>A0A3P6D4V0</accession>
<evidence type="ECO:0000313" key="2">
    <source>
        <dbReference type="EMBL" id="VDD22070.1"/>
    </source>
</evidence>
<dbReference type="AlphaFoldDB" id="A0A3P6D4V0"/>
<sequence length="121" mass="13761">MIVENERNGYTQYDTSEFEEGESSRSSQVDMSYYPMPSNLPPRGRRRGSLLRQLQIYSDLRFYVHLNLLLCTILIRRRSQMLMEDSQSLASKAIGTLLIPVSSLISGSMAMPAKFGNDSFV</sequence>
<dbReference type="EMBL" id="LR031874">
    <property type="protein sequence ID" value="VDD22070.1"/>
    <property type="molecule type" value="Genomic_DNA"/>
</dbReference>
<organism evidence="2">
    <name type="scientific">Brassica oleracea</name>
    <name type="common">Wild cabbage</name>
    <dbReference type="NCBI Taxonomy" id="3712"/>
    <lineage>
        <taxon>Eukaryota</taxon>
        <taxon>Viridiplantae</taxon>
        <taxon>Streptophyta</taxon>
        <taxon>Embryophyta</taxon>
        <taxon>Tracheophyta</taxon>
        <taxon>Spermatophyta</taxon>
        <taxon>Magnoliopsida</taxon>
        <taxon>eudicotyledons</taxon>
        <taxon>Gunneridae</taxon>
        <taxon>Pentapetalae</taxon>
        <taxon>rosids</taxon>
        <taxon>malvids</taxon>
        <taxon>Brassicales</taxon>
        <taxon>Brassicaceae</taxon>
        <taxon>Brassiceae</taxon>
        <taxon>Brassica</taxon>
    </lineage>
</organism>